<dbReference type="EMBL" id="KQ415905">
    <property type="protein sequence ID" value="KOF99724.1"/>
    <property type="molecule type" value="Genomic_DNA"/>
</dbReference>
<accession>A0A0L8IE93</accession>
<organism evidence="1">
    <name type="scientific">Octopus bimaculoides</name>
    <name type="common">California two-spotted octopus</name>
    <dbReference type="NCBI Taxonomy" id="37653"/>
    <lineage>
        <taxon>Eukaryota</taxon>
        <taxon>Metazoa</taxon>
        <taxon>Spiralia</taxon>
        <taxon>Lophotrochozoa</taxon>
        <taxon>Mollusca</taxon>
        <taxon>Cephalopoda</taxon>
        <taxon>Coleoidea</taxon>
        <taxon>Octopodiformes</taxon>
        <taxon>Octopoda</taxon>
        <taxon>Incirrata</taxon>
        <taxon>Octopodidae</taxon>
        <taxon>Octopus</taxon>
    </lineage>
</organism>
<reference evidence="1" key="1">
    <citation type="submission" date="2015-07" db="EMBL/GenBank/DDBJ databases">
        <title>MeaNS - Measles Nucleotide Surveillance Program.</title>
        <authorList>
            <person name="Tran T."/>
            <person name="Druce J."/>
        </authorList>
    </citation>
    <scope>NUCLEOTIDE SEQUENCE</scope>
    <source>
        <strain evidence="1">UCB-OBI-ISO-001</strain>
        <tissue evidence="1">Gonad</tissue>
    </source>
</reference>
<name>A0A0L8IE93_OCTBM</name>
<gene>
    <name evidence="1" type="ORF">OCBIM_22012220mg</name>
</gene>
<sequence length="49" mass="5878">MEYNIRILIMLIIKRHAVKYMWEDPGCSYKLKIDKACLLNVRIDIVIIK</sequence>
<evidence type="ECO:0000313" key="1">
    <source>
        <dbReference type="EMBL" id="KOF99724.1"/>
    </source>
</evidence>
<protein>
    <submittedName>
        <fullName evidence="1">Uncharacterized protein</fullName>
    </submittedName>
</protein>
<proteinExistence type="predicted"/>
<dbReference type="AlphaFoldDB" id="A0A0L8IE93"/>